<feature type="chain" id="PRO_5017760857" evidence="1">
    <location>
        <begin position="20"/>
        <end position="487"/>
    </location>
</feature>
<protein>
    <submittedName>
        <fullName evidence="2">Porin</fullName>
    </submittedName>
</protein>
<reference evidence="2 3" key="1">
    <citation type="submission" date="2018-08" db="EMBL/GenBank/DDBJ databases">
        <title>Chitinophagaceae sp. K23C18032701, a novel bacterium isolated from forest soil.</title>
        <authorList>
            <person name="Wang C."/>
        </authorList>
    </citation>
    <scope>NUCLEOTIDE SEQUENCE [LARGE SCALE GENOMIC DNA]</scope>
    <source>
        <strain evidence="2 3">K23C18032701</strain>
    </source>
</reference>
<dbReference type="AlphaFoldDB" id="A0A3E1NHJ4"/>
<sequence>MKKQLLSGALVLGSVIANAQTAEPKTERQIIVEEVKKELLDSLKKNPSLLDKNEEPAAVTTKGESFADGDFSWINGNDRRHKSLLDTRYFTPIFMFDGNYNYSFHNPIDHTVVGSTALARTNEFQVSDIVIGGEFHANNVRGKLVTQFGTRSTVVPRNDYSIYRGQYDLANVYRYISEAYGGYHFNALHGINVDMGLFMSYVGLFSYYNNENWAYQPSFTSDNTPWFFNGMRIQIFLSNKLKIEPWIINGWQSYGKFNEMPGFGGQVLWRPKEYLQLLSNNYYGADAAGIPGRKRYHTDNSFLLRYYNKPQSKGLSRAAFSVTGDLGFENGGGVQPFGGDSSKPSQNFISGMVYNRLWFNKNTIGVTLGGGFIHNPGRYLVLLPTGDASPLPNPNNPTQTVGTHPFTANPGDKFNGFDCSATFDWMPNDYITWRLEFVNRNADVPYFAGHGGVTSPTGYTTTPVPADWRPDLVKHESRLVLAVLVRL</sequence>
<comment type="caution">
    <text evidence="2">The sequence shown here is derived from an EMBL/GenBank/DDBJ whole genome shotgun (WGS) entry which is preliminary data.</text>
</comment>
<dbReference type="InterPro" id="IPR011486">
    <property type="entry name" value="BBP2"/>
</dbReference>
<name>A0A3E1NHJ4_9BACT</name>
<evidence type="ECO:0000313" key="2">
    <source>
        <dbReference type="EMBL" id="RFM27423.1"/>
    </source>
</evidence>
<evidence type="ECO:0000256" key="1">
    <source>
        <dbReference type="SAM" id="SignalP"/>
    </source>
</evidence>
<feature type="signal peptide" evidence="1">
    <location>
        <begin position="1"/>
        <end position="19"/>
    </location>
</feature>
<dbReference type="Pfam" id="PF07642">
    <property type="entry name" value="BBP2"/>
    <property type="match status" value="1"/>
</dbReference>
<gene>
    <name evidence="2" type="ORF">DXN05_15500</name>
</gene>
<accession>A0A3E1NHJ4</accession>
<dbReference type="Proteomes" id="UP000261284">
    <property type="component" value="Unassembled WGS sequence"/>
</dbReference>
<dbReference type="OrthoDB" id="103154at2"/>
<dbReference type="EMBL" id="QTJU01000005">
    <property type="protein sequence ID" value="RFM27423.1"/>
    <property type="molecule type" value="Genomic_DNA"/>
</dbReference>
<organism evidence="2 3">
    <name type="scientific">Deminuibacter soli</name>
    <dbReference type="NCBI Taxonomy" id="2291815"/>
    <lineage>
        <taxon>Bacteria</taxon>
        <taxon>Pseudomonadati</taxon>
        <taxon>Bacteroidota</taxon>
        <taxon>Chitinophagia</taxon>
        <taxon>Chitinophagales</taxon>
        <taxon>Chitinophagaceae</taxon>
        <taxon>Deminuibacter</taxon>
    </lineage>
</organism>
<dbReference type="RefSeq" id="WP_116848181.1">
    <property type="nucleotide sequence ID" value="NZ_QTJU01000005.1"/>
</dbReference>
<evidence type="ECO:0000313" key="3">
    <source>
        <dbReference type="Proteomes" id="UP000261284"/>
    </source>
</evidence>
<keyword evidence="1" id="KW-0732">Signal</keyword>
<proteinExistence type="predicted"/>
<keyword evidence="3" id="KW-1185">Reference proteome</keyword>